<evidence type="ECO:0000256" key="1">
    <source>
        <dbReference type="SAM" id="MobiDB-lite"/>
    </source>
</evidence>
<gene>
    <name evidence="2" type="ORF">PGLA2088_LOCUS49548</name>
</gene>
<reference evidence="2" key="1">
    <citation type="submission" date="2021-02" db="EMBL/GenBank/DDBJ databases">
        <authorList>
            <person name="Dougan E. K."/>
            <person name="Rhodes N."/>
            <person name="Thang M."/>
            <person name="Chan C."/>
        </authorList>
    </citation>
    <scope>NUCLEOTIDE SEQUENCE</scope>
</reference>
<organism evidence="2 3">
    <name type="scientific">Polarella glacialis</name>
    <name type="common">Dinoflagellate</name>
    <dbReference type="NCBI Taxonomy" id="89957"/>
    <lineage>
        <taxon>Eukaryota</taxon>
        <taxon>Sar</taxon>
        <taxon>Alveolata</taxon>
        <taxon>Dinophyceae</taxon>
        <taxon>Suessiales</taxon>
        <taxon>Suessiaceae</taxon>
        <taxon>Polarella</taxon>
    </lineage>
</organism>
<dbReference type="EMBL" id="CAJNNW010037090">
    <property type="protein sequence ID" value="CAE8739294.1"/>
    <property type="molecule type" value="Genomic_DNA"/>
</dbReference>
<proteinExistence type="predicted"/>
<evidence type="ECO:0000313" key="3">
    <source>
        <dbReference type="Proteomes" id="UP000626109"/>
    </source>
</evidence>
<dbReference type="AlphaFoldDB" id="A0A813LVB0"/>
<feature type="compositionally biased region" description="Polar residues" evidence="1">
    <location>
        <begin position="47"/>
        <end position="59"/>
    </location>
</feature>
<evidence type="ECO:0000313" key="2">
    <source>
        <dbReference type="EMBL" id="CAE8739294.1"/>
    </source>
</evidence>
<dbReference type="Proteomes" id="UP000626109">
    <property type="component" value="Unassembled WGS sequence"/>
</dbReference>
<comment type="caution">
    <text evidence="2">The sequence shown here is derived from an EMBL/GenBank/DDBJ whole genome shotgun (WGS) entry which is preliminary data.</text>
</comment>
<feature type="region of interest" description="Disordered" evidence="1">
    <location>
        <begin position="47"/>
        <end position="69"/>
    </location>
</feature>
<name>A0A813LVB0_POLGL</name>
<protein>
    <submittedName>
        <fullName evidence="2">Uncharacterized protein</fullName>
    </submittedName>
</protein>
<accession>A0A813LVB0</accession>
<sequence>MNNSERFVLSQLFLNRWPQLTSNYRVAHLAPLSCMWPIVSSLSSGHQRSAHTSATSARKTASHDRARSDKTSNCQTRLCVPSLEKYGDGRTMEGIVTGMLFDTAIRIKFIALLPLKDRGAALKAGADDHIMMAGVSIMLAIIEPHFCQLAPVIHYSLLVGPNNHGRLEG</sequence>